<proteinExistence type="predicted"/>
<keyword evidence="2" id="KW-1185">Reference proteome</keyword>
<dbReference type="SUPFAM" id="SSF69203">
    <property type="entry name" value="Nucleoplasmin-like core domain"/>
    <property type="match status" value="1"/>
</dbReference>
<dbReference type="Gene3D" id="2.60.120.340">
    <property type="entry name" value="Nucleoplasmin core domain"/>
    <property type="match status" value="1"/>
</dbReference>
<dbReference type="Proteomes" id="UP000052978">
    <property type="component" value="Unassembled WGS sequence"/>
</dbReference>
<dbReference type="EMBL" id="KE164271">
    <property type="protein sequence ID" value="EPQ16558.1"/>
    <property type="molecule type" value="Genomic_DNA"/>
</dbReference>
<evidence type="ECO:0000313" key="2">
    <source>
        <dbReference type="Proteomes" id="UP000052978"/>
    </source>
</evidence>
<protein>
    <submittedName>
        <fullName evidence="1">Nucleophosmin</fullName>
    </submittedName>
</protein>
<evidence type="ECO:0000313" key="1">
    <source>
        <dbReference type="EMBL" id="EPQ16558.1"/>
    </source>
</evidence>
<accession>S7PZY4</accession>
<sequence length="90" mass="10420">MEESMDMGMSPLRPQNDLFGCELKADKDDHLNVDSDENEHQLSSQTASPPLFILEHLRKVRFYGHNVQAEPLGTFWICQDHRPSSFFTVR</sequence>
<dbReference type="AlphaFoldDB" id="S7PZY4"/>
<dbReference type="InterPro" id="IPR036824">
    <property type="entry name" value="Nucleoplasmin_core_dom_sf"/>
</dbReference>
<name>S7PZY4_MYOBR</name>
<organism evidence="1 2">
    <name type="scientific">Myotis brandtii</name>
    <name type="common">Brandt's bat</name>
    <dbReference type="NCBI Taxonomy" id="109478"/>
    <lineage>
        <taxon>Eukaryota</taxon>
        <taxon>Metazoa</taxon>
        <taxon>Chordata</taxon>
        <taxon>Craniata</taxon>
        <taxon>Vertebrata</taxon>
        <taxon>Euteleostomi</taxon>
        <taxon>Mammalia</taxon>
        <taxon>Eutheria</taxon>
        <taxon>Laurasiatheria</taxon>
        <taxon>Chiroptera</taxon>
        <taxon>Yangochiroptera</taxon>
        <taxon>Vespertilionidae</taxon>
        <taxon>Myotis</taxon>
    </lineage>
</organism>
<gene>
    <name evidence="1" type="ORF">D623_10007441</name>
</gene>
<reference evidence="1 2" key="1">
    <citation type="journal article" date="2013" name="Nat. Commun.">
        <title>Genome analysis reveals insights into physiology and longevity of the Brandt's bat Myotis brandtii.</title>
        <authorList>
            <person name="Seim I."/>
            <person name="Fang X."/>
            <person name="Xiong Z."/>
            <person name="Lobanov A.V."/>
            <person name="Huang Z."/>
            <person name="Ma S."/>
            <person name="Feng Y."/>
            <person name="Turanov A.A."/>
            <person name="Zhu Y."/>
            <person name="Lenz T.L."/>
            <person name="Gerashchenko M.V."/>
            <person name="Fan D."/>
            <person name="Hee Yim S."/>
            <person name="Yao X."/>
            <person name="Jordan D."/>
            <person name="Xiong Y."/>
            <person name="Ma Y."/>
            <person name="Lyapunov A.N."/>
            <person name="Chen G."/>
            <person name="Kulakova O.I."/>
            <person name="Sun Y."/>
            <person name="Lee S.G."/>
            <person name="Bronson R.T."/>
            <person name="Moskalev A.A."/>
            <person name="Sunyaev S.R."/>
            <person name="Zhang G."/>
            <person name="Krogh A."/>
            <person name="Wang J."/>
            <person name="Gladyshev V.N."/>
        </authorList>
    </citation>
    <scope>NUCLEOTIDE SEQUENCE [LARGE SCALE GENOMIC DNA]</scope>
</reference>